<comment type="caution">
    <text evidence="1">The sequence shown here is derived from an EMBL/GenBank/DDBJ whole genome shotgun (WGS) entry which is preliminary data.</text>
</comment>
<dbReference type="AlphaFoldDB" id="K6GGI7"/>
<reference evidence="1 2" key="1">
    <citation type="submission" date="2012-09" db="EMBL/GenBank/DDBJ databases">
        <authorList>
            <person name="Dupont C.L."/>
            <person name="Rusch D.B."/>
            <person name="Lombardo M.-J."/>
            <person name="Novotny M."/>
            <person name="Yee-Greenbaum J."/>
            <person name="Laskin R."/>
        </authorList>
    </citation>
    <scope>NUCLEOTIDE SEQUENCE [LARGE SCALE GENOMIC DNA]</scope>
    <source>
        <strain evidence="1">SAR86E</strain>
    </source>
</reference>
<proteinExistence type="predicted"/>
<accession>K6GGI7</accession>
<name>K6GGI7_9GAMM</name>
<sequence length="270" mass="31106">MNVFLKTIFTSEHEIPFIAAQIIELDSLLDRVIIIEPQFTHTGYERKLIGIDKLLSMIPKLSSKIDYIPLFLESYSVSKSRNDAHSHFNENITRGAFIDHFNLSINDIVISTDSDEVLYQSSVSKSLDRISSRFICFKAETLRLNQFMLSDSLIAPDFHFYGPSIIGAGRYLFKNSYAHWRYAGKKVNEVSGCHFSWCLPYAELLKKVQNFAHSFEYGSRDLTAKELLDKSLKEKTYYLRTPSIKLMDAINPEKYWPDGYIQIKKIISSG</sequence>
<dbReference type="Pfam" id="PF04724">
    <property type="entry name" value="Glyco_transf_17"/>
    <property type="match status" value="1"/>
</dbReference>
<keyword evidence="1" id="KW-0808">Transferase</keyword>
<keyword evidence="2" id="KW-1185">Reference proteome</keyword>
<dbReference type="InterPro" id="IPR006813">
    <property type="entry name" value="Glyco_trans_17"/>
</dbReference>
<organism evidence="1 2">
    <name type="scientific">SAR86 cluster bacterium SAR86E</name>
    <dbReference type="NCBI Taxonomy" id="1208365"/>
    <lineage>
        <taxon>Bacteria</taxon>
        <taxon>Pseudomonadati</taxon>
        <taxon>Pseudomonadota</taxon>
        <taxon>Gammaproteobacteria</taxon>
        <taxon>SAR86 cluster</taxon>
    </lineage>
</organism>
<evidence type="ECO:0000313" key="2">
    <source>
        <dbReference type="Proteomes" id="UP000010310"/>
    </source>
</evidence>
<dbReference type="EMBL" id="AMWX01000012">
    <property type="protein sequence ID" value="EKO36151.1"/>
    <property type="molecule type" value="Genomic_DNA"/>
</dbReference>
<dbReference type="STRING" id="1208365.B273_0613"/>
<dbReference type="Proteomes" id="UP000010310">
    <property type="component" value="Unassembled WGS sequence"/>
</dbReference>
<protein>
    <submittedName>
        <fullName evidence="1">Glycosyltransferase family 17 domain protein</fullName>
    </submittedName>
</protein>
<dbReference type="GO" id="GO:0003830">
    <property type="term" value="F:beta-1,4-mannosylglycoprotein 4-beta-N-acetylglucosaminyltransferase activity"/>
    <property type="evidence" value="ECO:0007669"/>
    <property type="project" value="InterPro"/>
</dbReference>
<gene>
    <name evidence="1" type="ORF">B273_0613</name>
</gene>
<evidence type="ECO:0000313" key="1">
    <source>
        <dbReference type="EMBL" id="EKO36151.1"/>
    </source>
</evidence>
<dbReference type="GO" id="GO:0016020">
    <property type="term" value="C:membrane"/>
    <property type="evidence" value="ECO:0007669"/>
    <property type="project" value="InterPro"/>
</dbReference>